<dbReference type="GO" id="GO:0003682">
    <property type="term" value="F:chromatin binding"/>
    <property type="evidence" value="ECO:0007669"/>
    <property type="project" value="TreeGrafter"/>
</dbReference>
<evidence type="ECO:0000256" key="4">
    <source>
        <dbReference type="ARBA" id="ARBA00016065"/>
    </source>
</evidence>
<keyword evidence="9 11" id="KW-0226">DNA condensation</keyword>
<dbReference type="OrthoDB" id="362021at2759"/>
<dbReference type="InterPro" id="IPR022816">
    <property type="entry name" value="Condensin_barren_su2"/>
</dbReference>
<dbReference type="PANTHER" id="PTHR13108">
    <property type="entry name" value="CONDENSIN COMPLEX SUBUNIT 2"/>
    <property type="match status" value="1"/>
</dbReference>
<comment type="caution">
    <text evidence="13">The sequence shown here is derived from an EMBL/GenBank/DDBJ whole genome shotgun (WGS) entry which is preliminary data.</text>
</comment>
<evidence type="ECO:0000256" key="8">
    <source>
        <dbReference type="ARBA" id="ARBA00022776"/>
    </source>
</evidence>
<dbReference type="GO" id="GO:0051301">
    <property type="term" value="P:cell division"/>
    <property type="evidence" value="ECO:0007669"/>
    <property type="project" value="UniProtKB-KW"/>
</dbReference>
<evidence type="ECO:0000256" key="5">
    <source>
        <dbReference type="ARBA" id="ARBA00022454"/>
    </source>
</evidence>
<keyword evidence="6" id="KW-0963">Cytoplasm</keyword>
<accession>A0A2T9YYY3</accession>
<feature type="compositionally biased region" description="Polar residues" evidence="12">
    <location>
        <begin position="1"/>
        <end position="10"/>
    </location>
</feature>
<sequence>MKKRNVSSIVTPKAHVPFNPTTTPNDDAKERRLRRKSAMDRRRSELATPKPRELAASLKALNQVEDGFFGDLEITGSAEKAKANLPHLSSEELNRRFEEWMKIAADNKINMHNTWDFALIDYFYDMRLLKDGGTINFQKASCTLDGCVKIYSSRVDSVATETGKLLTGLTDAPGAKEGQNDDHSQENANIRKSRKKGANTTNTLADSDTLNLKKFDLELAADPLFRKACAEFDEGGASGLLLNSLNVDNTGRLLFDAGSEIGFINNSQDNKKDSITETDLVLDNNNNLDSNILEILADINNKMEDKVIVPLLRDYVLEKDESDDVNNIDDFLNFGENCEQNEDFNIDNDLNSSANNGNYAQDQQKITENSAPAFDFNSSDAFFSYFDTNSKKNWAGPEHWKVAFPKNIGNKNFNTVESNNAQIKTSKVKKEKEPFIIDFNNNELMDTKKIFLQPTKLSQLRLPKSATNSKNKHLLPADMQFNSKKIFSLFLKPTLQFKAMNNKASQNASQKSSISTNPTQEGIFTVEGEENFNSFSGYDDDGDDFDQLHQDLDSSNIQSNNDVDSNEISNLSMVETLLNNGSVLLGDSLPALKVIKPLYLQYAKVPKKVDVKRLKDNIWRGISEPKNEDLLEKCDNEDRSIEKIQKANEFENNIISQPGEHKFSDVLGELKKSYTTDKLADISVPFCFICLLHLANEKNLEIQSSQDTSELIIYNPSA</sequence>
<organism evidence="13 14">
    <name type="scientific">Smittium simulii</name>
    <dbReference type="NCBI Taxonomy" id="133385"/>
    <lineage>
        <taxon>Eukaryota</taxon>
        <taxon>Fungi</taxon>
        <taxon>Fungi incertae sedis</taxon>
        <taxon>Zoopagomycota</taxon>
        <taxon>Kickxellomycotina</taxon>
        <taxon>Harpellomycetes</taxon>
        <taxon>Harpellales</taxon>
        <taxon>Legeriomycetaceae</taxon>
        <taxon>Smittium</taxon>
    </lineage>
</organism>
<feature type="compositionally biased region" description="Basic and acidic residues" evidence="12">
    <location>
        <begin position="37"/>
        <end position="51"/>
    </location>
</feature>
<keyword evidence="8 11" id="KW-0498">Mitosis</keyword>
<evidence type="ECO:0000313" key="14">
    <source>
        <dbReference type="Proteomes" id="UP000245383"/>
    </source>
</evidence>
<protein>
    <recommendedName>
        <fullName evidence="4 11">Condensin complex subunit 2</fullName>
    </recommendedName>
</protein>
<name>A0A2T9YYY3_9FUNG</name>
<keyword evidence="7 11" id="KW-0132">Cell division</keyword>
<feature type="region of interest" description="Disordered" evidence="12">
    <location>
        <begin position="1"/>
        <end position="51"/>
    </location>
</feature>
<keyword evidence="14" id="KW-1185">Reference proteome</keyword>
<keyword evidence="10 11" id="KW-0131">Cell cycle</keyword>
<reference evidence="13 14" key="1">
    <citation type="journal article" date="2018" name="MBio">
        <title>Comparative Genomics Reveals the Core Gene Toolbox for the Fungus-Insect Symbiosis.</title>
        <authorList>
            <person name="Wang Y."/>
            <person name="Stata M."/>
            <person name="Wang W."/>
            <person name="Stajich J.E."/>
            <person name="White M.M."/>
            <person name="Moncalvo J.M."/>
        </authorList>
    </citation>
    <scope>NUCLEOTIDE SEQUENCE [LARGE SCALE GENOMIC DNA]</scope>
    <source>
        <strain evidence="13 14">SWE-8-4</strain>
    </source>
</reference>
<proteinExistence type="inferred from homology"/>
<evidence type="ECO:0000256" key="2">
    <source>
        <dbReference type="ARBA" id="ARBA00004496"/>
    </source>
</evidence>
<evidence type="ECO:0000313" key="13">
    <source>
        <dbReference type="EMBL" id="PVU97553.1"/>
    </source>
</evidence>
<dbReference type="GO" id="GO:0005737">
    <property type="term" value="C:cytoplasm"/>
    <property type="evidence" value="ECO:0007669"/>
    <property type="project" value="UniProtKB-SubCell"/>
</dbReference>
<evidence type="ECO:0000256" key="3">
    <source>
        <dbReference type="ARBA" id="ARBA00009471"/>
    </source>
</evidence>
<dbReference type="PIRSF" id="PIRSF017126">
    <property type="entry name" value="Condensin_H"/>
    <property type="match status" value="1"/>
</dbReference>
<keyword evidence="5" id="KW-0158">Chromosome</keyword>
<comment type="similarity">
    <text evidence="3 11">Belongs to the CND2 (condensin subunit 2) family.</text>
</comment>
<dbReference type="AlphaFoldDB" id="A0A2T9YYY3"/>
<dbReference type="STRING" id="133385.A0A2T9YYY3"/>
<dbReference type="GO" id="GO:0007076">
    <property type="term" value="P:mitotic chromosome condensation"/>
    <property type="evidence" value="ECO:0007669"/>
    <property type="project" value="InterPro"/>
</dbReference>
<gene>
    <name evidence="13" type="ORF">BB561_000483</name>
</gene>
<evidence type="ECO:0000256" key="11">
    <source>
        <dbReference type="PIRNR" id="PIRNR017126"/>
    </source>
</evidence>
<evidence type="ECO:0000256" key="12">
    <source>
        <dbReference type="SAM" id="MobiDB-lite"/>
    </source>
</evidence>
<dbReference type="GO" id="GO:0000796">
    <property type="term" value="C:condensin complex"/>
    <property type="evidence" value="ECO:0007669"/>
    <property type="project" value="InterPro"/>
</dbReference>
<evidence type="ECO:0000256" key="6">
    <source>
        <dbReference type="ARBA" id="ARBA00022490"/>
    </source>
</evidence>
<dbReference type="EMBL" id="MBFR01000010">
    <property type="protein sequence ID" value="PVU97553.1"/>
    <property type="molecule type" value="Genomic_DNA"/>
</dbReference>
<evidence type="ECO:0000256" key="9">
    <source>
        <dbReference type="ARBA" id="ARBA00023067"/>
    </source>
</evidence>
<evidence type="ECO:0000256" key="7">
    <source>
        <dbReference type="ARBA" id="ARBA00022618"/>
    </source>
</evidence>
<dbReference type="Pfam" id="PF05786">
    <property type="entry name" value="Cnd2"/>
    <property type="match status" value="1"/>
</dbReference>
<dbReference type="Proteomes" id="UP000245383">
    <property type="component" value="Unassembled WGS sequence"/>
</dbReference>
<evidence type="ECO:0000256" key="10">
    <source>
        <dbReference type="ARBA" id="ARBA00023306"/>
    </source>
</evidence>
<comment type="function">
    <text evidence="11">Regulatory subunit of the condensin complex, a complex required for conversion of interphase chromatin into mitotic-like condense chromosomes.</text>
</comment>
<dbReference type="PANTHER" id="PTHR13108:SF9">
    <property type="entry name" value="CONDENSIN COMPLEX SUBUNIT 2"/>
    <property type="match status" value="1"/>
</dbReference>
<evidence type="ECO:0000256" key="1">
    <source>
        <dbReference type="ARBA" id="ARBA00004286"/>
    </source>
</evidence>
<comment type="subcellular location">
    <subcellularLocation>
        <location evidence="1">Chromosome</location>
    </subcellularLocation>
    <subcellularLocation>
        <location evidence="2">Cytoplasm</location>
    </subcellularLocation>
</comment>